<dbReference type="InterPro" id="IPR045113">
    <property type="entry name" value="Rpb7-like"/>
</dbReference>
<keyword evidence="2 5" id="KW-0240">DNA-directed RNA polymerase</keyword>
<comment type="subcellular location">
    <subcellularLocation>
        <location evidence="1 5">Nucleus</location>
    </subcellularLocation>
</comment>
<dbReference type="GO" id="GO:0005736">
    <property type="term" value="C:RNA polymerase I complex"/>
    <property type="evidence" value="ECO:0007669"/>
    <property type="project" value="TreeGrafter"/>
</dbReference>
<sequence length="232" mass="26661">MEGLKVSEAELLVYLQPSKSRNVSQSICDELSSMLFKFNETFDGVLLAYSASTDDELAKILPGLYPCFGVRLKAQLLLFDPKPNMILEGKVVKLGPHSIHVVVLGFSSATIIEEDFKDKFEYKTKHGKELFASSLNKRHKIEIDSVLRFVVKSFDEETLHFSGSLLPPHTGNANWLDKYADEDLVERNQRNIRVAILEDKEQFHKGYKQPREAKFNQYQIGYWLFDYCDVML</sequence>
<keyword evidence="7" id="KW-1185">Reference proteome</keyword>
<evidence type="ECO:0000313" key="6">
    <source>
        <dbReference type="EMBL" id="KAD6119712.1"/>
    </source>
</evidence>
<dbReference type="GO" id="GO:0006352">
    <property type="term" value="P:DNA-templated transcription initiation"/>
    <property type="evidence" value="ECO:0007669"/>
    <property type="project" value="UniProtKB-UniRule"/>
</dbReference>
<evidence type="ECO:0000256" key="4">
    <source>
        <dbReference type="ARBA" id="ARBA00023242"/>
    </source>
</evidence>
<comment type="caution">
    <text evidence="6">The sequence shown here is derived from an EMBL/GenBank/DDBJ whole genome shotgun (WGS) entry which is preliminary data.</text>
</comment>
<name>A0A5N6PDY6_9ASTR</name>
<organism evidence="6 7">
    <name type="scientific">Mikania micrantha</name>
    <name type="common">bitter vine</name>
    <dbReference type="NCBI Taxonomy" id="192012"/>
    <lineage>
        <taxon>Eukaryota</taxon>
        <taxon>Viridiplantae</taxon>
        <taxon>Streptophyta</taxon>
        <taxon>Embryophyta</taxon>
        <taxon>Tracheophyta</taxon>
        <taxon>Spermatophyta</taxon>
        <taxon>Magnoliopsida</taxon>
        <taxon>eudicotyledons</taxon>
        <taxon>Gunneridae</taxon>
        <taxon>Pentapetalae</taxon>
        <taxon>asterids</taxon>
        <taxon>campanulids</taxon>
        <taxon>Asterales</taxon>
        <taxon>Asteraceae</taxon>
        <taxon>Asteroideae</taxon>
        <taxon>Heliantheae alliance</taxon>
        <taxon>Eupatorieae</taxon>
        <taxon>Mikania</taxon>
    </lineage>
</organism>
<dbReference type="InterPro" id="IPR036898">
    <property type="entry name" value="RNA_pol_Rpb7-like_N_sf"/>
</dbReference>
<evidence type="ECO:0000256" key="1">
    <source>
        <dbReference type="ARBA" id="ARBA00004123"/>
    </source>
</evidence>
<dbReference type="PANTHER" id="PTHR12709:SF5">
    <property type="entry name" value="DNA-DIRECTED RNA POLYMERASE I SUBUNIT RPA43"/>
    <property type="match status" value="1"/>
</dbReference>
<dbReference type="EMBL" id="SZYD01000005">
    <property type="protein sequence ID" value="KAD6119712.1"/>
    <property type="molecule type" value="Genomic_DNA"/>
</dbReference>
<dbReference type="Proteomes" id="UP000326396">
    <property type="component" value="Linkage Group LG13"/>
</dbReference>
<dbReference type="PANTHER" id="PTHR12709">
    <property type="entry name" value="DNA-DIRECTED RNA POLYMERASE II, III"/>
    <property type="match status" value="1"/>
</dbReference>
<dbReference type="Gene3D" id="3.30.1490.120">
    <property type="entry name" value="RNA polymerase Rpb7-like, N-terminal domain"/>
    <property type="match status" value="1"/>
</dbReference>
<dbReference type="Gene3D" id="2.40.50.1060">
    <property type="match status" value="1"/>
</dbReference>
<accession>A0A5N6PDY6</accession>
<dbReference type="AlphaFoldDB" id="A0A5N6PDY6"/>
<keyword evidence="3 5" id="KW-0804">Transcription</keyword>
<comment type="function">
    <text evidence="5">DNA-dependent RNA polymerase which catalyzes the transcription of DNA into RNA using the four ribonucleoside triphosphates as substrates.</text>
</comment>
<evidence type="ECO:0000256" key="2">
    <source>
        <dbReference type="ARBA" id="ARBA00022478"/>
    </source>
</evidence>
<proteinExistence type="predicted"/>
<evidence type="ECO:0000256" key="3">
    <source>
        <dbReference type="ARBA" id="ARBA00023163"/>
    </source>
</evidence>
<gene>
    <name evidence="6" type="ORF">E3N88_10983</name>
</gene>
<evidence type="ECO:0000313" key="7">
    <source>
        <dbReference type="Proteomes" id="UP000326396"/>
    </source>
</evidence>
<dbReference type="GO" id="GO:0006362">
    <property type="term" value="P:transcription elongation by RNA polymerase I"/>
    <property type="evidence" value="ECO:0007669"/>
    <property type="project" value="TreeGrafter"/>
</dbReference>
<evidence type="ECO:0000256" key="5">
    <source>
        <dbReference type="RuleBase" id="RU369086"/>
    </source>
</evidence>
<dbReference type="OrthoDB" id="10250504at2759"/>
<keyword evidence="4 5" id="KW-0539">Nucleus</keyword>
<protein>
    <recommendedName>
        <fullName evidence="5">DNA-directed RNA polymerase subunit</fullName>
    </recommendedName>
</protein>
<reference evidence="6 7" key="1">
    <citation type="submission" date="2019-05" db="EMBL/GenBank/DDBJ databases">
        <title>Mikania micrantha, genome provides insights into the molecular mechanism of rapid growth.</title>
        <authorList>
            <person name="Liu B."/>
        </authorList>
    </citation>
    <scope>NUCLEOTIDE SEQUENCE [LARGE SCALE GENOMIC DNA]</scope>
    <source>
        <strain evidence="6">NLD-2019</strain>
        <tissue evidence="6">Leaf</tissue>
    </source>
</reference>